<dbReference type="InterPro" id="IPR037232">
    <property type="entry name" value="NADH_quin_OxRdtase_su_C/D-like"/>
</dbReference>
<evidence type="ECO:0000313" key="4">
    <source>
        <dbReference type="EMBL" id="AWQ64122.1"/>
    </source>
</evidence>
<evidence type="ECO:0000256" key="1">
    <source>
        <dbReference type="ARBA" id="ARBA00007569"/>
    </source>
</evidence>
<evidence type="ECO:0000259" key="3">
    <source>
        <dbReference type="Pfam" id="PF00329"/>
    </source>
</evidence>
<dbReference type="Pfam" id="PF00329">
    <property type="entry name" value="Complex1_30kDa"/>
    <property type="match status" value="1"/>
</dbReference>
<organism evidence="4">
    <name type="scientific">Toxarium undulatum</name>
    <dbReference type="NCBI Taxonomy" id="210620"/>
    <lineage>
        <taxon>Eukaryota</taxon>
        <taxon>Sar</taxon>
        <taxon>Stramenopiles</taxon>
        <taxon>Ochrophyta</taxon>
        <taxon>Bacillariophyta</taxon>
        <taxon>Mediophyceae</taxon>
        <taxon>Toxariales</taxon>
        <taxon>Toxariaceae</taxon>
        <taxon>Toxarium</taxon>
    </lineage>
</organism>
<dbReference type="PANTHER" id="PTHR10884:SF14">
    <property type="entry name" value="NADH DEHYDROGENASE [UBIQUINONE] IRON-SULFUR PROTEIN 3, MITOCHONDRIAL"/>
    <property type="match status" value="1"/>
</dbReference>
<keyword evidence="2" id="KW-0813">Transport</keyword>
<comment type="similarity">
    <text evidence="1">Belongs to the complex I 30 kDa subunit family.</text>
</comment>
<name>A0A2U9GIR8_9STRA</name>
<dbReference type="Gene3D" id="3.30.460.80">
    <property type="entry name" value="NADH:ubiquinone oxidoreductase, 30kDa subunit"/>
    <property type="match status" value="1"/>
</dbReference>
<sequence>MSSQLAVENIKNILSIFPLEKIQILNEDLVLSVKSQLLVDLLVLLKFHIFYQYEILQCISGVDYPSQKYRFKLLYELLSVRYNFRIRIKTFTYELLGIDSCVAVFKSANWYECEIWDMFGVFFQNHSNLKRILTDYGFVGYPLRKDFPLSGFVEIRFHVSRKRLINEPLELCQEYRNFDFFSSWLEQRI</sequence>
<proteinExistence type="inferred from homology"/>
<protein>
    <submittedName>
        <fullName evidence="4">NADH dehydrogenase subunit 9</fullName>
    </submittedName>
</protein>
<dbReference type="InterPro" id="IPR010218">
    <property type="entry name" value="NADH_DH_suC"/>
</dbReference>
<accession>A0A2U9GIR8</accession>
<dbReference type="GeneID" id="36957424"/>
<keyword evidence="4" id="KW-0496">Mitochondrion</keyword>
<dbReference type="AlphaFoldDB" id="A0A2U9GIR8"/>
<dbReference type="GO" id="GO:0008137">
    <property type="term" value="F:NADH dehydrogenase (ubiquinone) activity"/>
    <property type="evidence" value="ECO:0007669"/>
    <property type="project" value="InterPro"/>
</dbReference>
<gene>
    <name evidence="4" type="primary">nad9</name>
</gene>
<geneLocation type="mitochondrion" evidence="4"/>
<dbReference type="EMBL" id="MG271847">
    <property type="protein sequence ID" value="AWQ64122.1"/>
    <property type="molecule type" value="Genomic_DNA"/>
</dbReference>
<feature type="domain" description="NADH:ubiquinone oxidoreductase 30kDa subunit" evidence="3">
    <location>
        <begin position="32"/>
        <end position="152"/>
    </location>
</feature>
<dbReference type="HAMAP" id="MF_01357">
    <property type="entry name" value="NDH1_NuoC"/>
    <property type="match status" value="1"/>
</dbReference>
<dbReference type="GO" id="GO:0016651">
    <property type="term" value="F:oxidoreductase activity, acting on NAD(P)H"/>
    <property type="evidence" value="ECO:0007669"/>
    <property type="project" value="InterPro"/>
</dbReference>
<evidence type="ECO:0000256" key="2">
    <source>
        <dbReference type="ARBA" id="ARBA00022448"/>
    </source>
</evidence>
<dbReference type="PANTHER" id="PTHR10884">
    <property type="entry name" value="NADH DEHYDROGENASE UBIQUINONE IRON-SULFUR PROTEIN 3"/>
    <property type="match status" value="1"/>
</dbReference>
<dbReference type="SUPFAM" id="SSF143243">
    <property type="entry name" value="Nqo5-like"/>
    <property type="match status" value="1"/>
</dbReference>
<reference evidence="4" key="1">
    <citation type="journal article" date="2018" name="Genome Biol. Evol.">
        <title>Recurrent loss, horizontal transfer, and the obscure origins of mitochondrial introns in diatoms (Bacillariophyta).</title>
        <authorList>
            <person name="Guillory W.X."/>
            <person name="Onyshchenko A."/>
            <person name="Ruck E.C."/>
            <person name="Parks M."/>
            <person name="Nakov T."/>
            <person name="Wickett N.J."/>
            <person name="Alverson A.J."/>
        </authorList>
    </citation>
    <scope>NUCLEOTIDE SEQUENCE</scope>
    <source>
        <strain evidence="4">ECT3802</strain>
    </source>
</reference>
<dbReference type="InterPro" id="IPR001268">
    <property type="entry name" value="NADH_UbQ_OxRdtase_30kDa_su"/>
</dbReference>
<dbReference type="RefSeq" id="YP_009495475.1">
    <property type="nucleotide sequence ID" value="NC_037988.1"/>
</dbReference>